<gene>
    <name evidence="9" type="ORF">RDWZM_001987</name>
</gene>
<feature type="domain" description="W2" evidence="8">
    <location>
        <begin position="479"/>
        <end position="655"/>
    </location>
</feature>
<protein>
    <recommendedName>
        <fullName evidence="4">Translation initiation factor eIF2B subunit epsilon</fullName>
    </recommendedName>
    <alternativeName>
        <fullName evidence="5">eIF2B GDP-GTP exchange factor subunit epsilon</fullName>
    </alternativeName>
</protein>
<dbReference type="InterPro" id="IPR005835">
    <property type="entry name" value="NTP_transferase_dom"/>
</dbReference>
<organism evidence="9 10">
    <name type="scientific">Blomia tropicalis</name>
    <name type="common">Mite</name>
    <dbReference type="NCBI Taxonomy" id="40697"/>
    <lineage>
        <taxon>Eukaryota</taxon>
        <taxon>Metazoa</taxon>
        <taxon>Ecdysozoa</taxon>
        <taxon>Arthropoda</taxon>
        <taxon>Chelicerata</taxon>
        <taxon>Arachnida</taxon>
        <taxon>Acari</taxon>
        <taxon>Acariformes</taxon>
        <taxon>Sarcoptiformes</taxon>
        <taxon>Astigmata</taxon>
        <taxon>Glycyphagoidea</taxon>
        <taxon>Echimyopodidae</taxon>
        <taxon>Blomia</taxon>
    </lineage>
</organism>
<dbReference type="PANTHER" id="PTHR45887:SF1">
    <property type="entry name" value="TRANSLATION INITIATION FACTOR EIF-2B SUBUNIT EPSILON"/>
    <property type="match status" value="1"/>
</dbReference>
<dbReference type="InterPro" id="IPR029044">
    <property type="entry name" value="Nucleotide-diphossugar_trans"/>
</dbReference>
<keyword evidence="3" id="KW-0963">Cytoplasm</keyword>
<dbReference type="GO" id="GO:0005085">
    <property type="term" value="F:guanyl-nucleotide exchange factor activity"/>
    <property type="evidence" value="ECO:0007669"/>
    <property type="project" value="InterPro"/>
</dbReference>
<dbReference type="Pfam" id="PF00483">
    <property type="entry name" value="NTP_transferase"/>
    <property type="match status" value="1"/>
</dbReference>
<dbReference type="OMA" id="LAQSCKI"/>
<dbReference type="InterPro" id="IPR056764">
    <property type="entry name" value="LbH_EIF2B3/5"/>
</dbReference>
<dbReference type="GO" id="GO:0031369">
    <property type="term" value="F:translation initiation factor binding"/>
    <property type="evidence" value="ECO:0007669"/>
    <property type="project" value="InterPro"/>
</dbReference>
<reference evidence="9" key="1">
    <citation type="submission" date="2022-12" db="EMBL/GenBank/DDBJ databases">
        <title>Genome assemblies of Blomia tropicalis.</title>
        <authorList>
            <person name="Cui Y."/>
        </authorList>
    </citation>
    <scope>NUCLEOTIDE SEQUENCE</scope>
    <source>
        <tissue evidence="9">Adult mites</tissue>
    </source>
</reference>
<dbReference type="Pfam" id="PF02020">
    <property type="entry name" value="W2"/>
    <property type="match status" value="1"/>
</dbReference>
<accession>A0A9Q0MFK7</accession>
<dbReference type="CDD" id="cd11558">
    <property type="entry name" value="W2_eIF2B_epsilon"/>
    <property type="match status" value="1"/>
</dbReference>
<dbReference type="InterPro" id="IPR044123">
    <property type="entry name" value="W2_eIF2B_epsilon"/>
</dbReference>
<evidence type="ECO:0000256" key="7">
    <source>
        <dbReference type="SAM" id="MobiDB-lite"/>
    </source>
</evidence>
<comment type="caution">
    <text evidence="9">The sequence shown here is derived from an EMBL/GenBank/DDBJ whole genome shotgun (WGS) entry which is preliminary data.</text>
</comment>
<dbReference type="SUPFAM" id="SSF48371">
    <property type="entry name" value="ARM repeat"/>
    <property type="match status" value="1"/>
</dbReference>
<feature type="region of interest" description="Disordered" evidence="7">
    <location>
        <begin position="647"/>
        <end position="667"/>
    </location>
</feature>
<proteinExistence type="inferred from homology"/>
<evidence type="ECO:0000256" key="3">
    <source>
        <dbReference type="ARBA" id="ARBA00022490"/>
    </source>
</evidence>
<dbReference type="GO" id="GO:0005851">
    <property type="term" value="C:eukaryotic translation initiation factor 2B complex"/>
    <property type="evidence" value="ECO:0007669"/>
    <property type="project" value="TreeGrafter"/>
</dbReference>
<dbReference type="Gene3D" id="3.90.550.10">
    <property type="entry name" value="Spore Coat Polysaccharide Biosynthesis Protein SpsA, Chain A"/>
    <property type="match status" value="1"/>
</dbReference>
<evidence type="ECO:0000256" key="2">
    <source>
        <dbReference type="ARBA" id="ARBA00007878"/>
    </source>
</evidence>
<dbReference type="InterPro" id="IPR016024">
    <property type="entry name" value="ARM-type_fold"/>
</dbReference>
<dbReference type="PANTHER" id="PTHR45887">
    <property type="entry name" value="TRANSLATION INITIATION FACTOR EIF-2B SUBUNIT EPSILON"/>
    <property type="match status" value="1"/>
</dbReference>
<keyword evidence="10" id="KW-1185">Reference proteome</keyword>
<evidence type="ECO:0000313" key="9">
    <source>
        <dbReference type="EMBL" id="KAJ6223442.1"/>
    </source>
</evidence>
<dbReference type="Pfam" id="PF25084">
    <property type="entry name" value="LbH_EIF2B"/>
    <property type="match status" value="1"/>
</dbReference>
<sequence length="667" mass="76571">MAMKKMVNSEQALQAVIFTESFDAKFGPLTLSRPKILMPLANRPILSYTLDMLAHSNISETFIFCNQHAQLIKEFIKDYQENLSSKMNIQVFVSEEYTNMGAAIRDLDAKGVIKTNFVLLSGDCVGNLQLNELIEIHNQNIKNDPGCVMTSVFCKAHTKHRIRSADNQPVILLDSKKKILFYENIHNNKSVEIPLKLLEENVADVHFDLIDTHISICSDKVPPDFSDNFDFENRDDFINGLLADDELLRHYIYAHILEDGYATRVSNIHTYDCISRDVIQRFDYPIVPDLEYDCSYRRNNVYLHENVNIMSKTTIKRNVAIGRNTSIGSESIISDSIIGPNCKIGNNVQIIDSYIWNNVTIEDNCLIVKSIIASNVTIRQKSVIPKGCVISNNVVVDSGKSLNEGTCLINDTDTITNKGAVGDNGSGDFFQHENDDSDDENEEIDLWDNETKEIDEEVASIISTNFSDSSDDRCDSPIYDEYNYFFNEVYESLQRGIEEKVIAENLILEVNSSKHAYNVPMNEVNSLVVKAILKLIQNDGDDFFETLKNHMKYMLLVIKNYIRCNNVDSQNDCIYTIEEFFLNNEETLKYIDFSKTIQFLYNENVLDEEVIFAWFYKPKSLPDHELEDQKQFRSQKQIILLINWLKEAEEESSDDDDEDEDDEEDEE</sequence>
<evidence type="ECO:0000256" key="4">
    <source>
        <dbReference type="ARBA" id="ARBA00044144"/>
    </source>
</evidence>
<dbReference type="Proteomes" id="UP001142055">
    <property type="component" value="Chromosome 1"/>
</dbReference>
<evidence type="ECO:0000259" key="8">
    <source>
        <dbReference type="PROSITE" id="PS51363"/>
    </source>
</evidence>
<dbReference type="InterPro" id="IPR003307">
    <property type="entry name" value="W2_domain"/>
</dbReference>
<dbReference type="SMART" id="SM00515">
    <property type="entry name" value="eIF5C"/>
    <property type="match status" value="1"/>
</dbReference>
<evidence type="ECO:0000313" key="10">
    <source>
        <dbReference type="Proteomes" id="UP001142055"/>
    </source>
</evidence>
<comment type="subcellular location">
    <subcellularLocation>
        <location evidence="1">Cytoplasm</location>
        <location evidence="1">Cytosol</location>
    </subcellularLocation>
</comment>
<dbReference type="AlphaFoldDB" id="A0A9Q0MFK7"/>
<dbReference type="GO" id="GO:0003743">
    <property type="term" value="F:translation initiation factor activity"/>
    <property type="evidence" value="ECO:0007669"/>
    <property type="project" value="TreeGrafter"/>
</dbReference>
<dbReference type="PROSITE" id="PS51363">
    <property type="entry name" value="W2"/>
    <property type="match status" value="1"/>
</dbReference>
<dbReference type="Gene3D" id="2.160.10.10">
    <property type="entry name" value="Hexapeptide repeat proteins"/>
    <property type="match status" value="1"/>
</dbReference>
<evidence type="ECO:0000256" key="6">
    <source>
        <dbReference type="ARBA" id="ARBA00046432"/>
    </source>
</evidence>
<dbReference type="SUPFAM" id="SSF53448">
    <property type="entry name" value="Nucleotide-diphospho-sugar transferases"/>
    <property type="match status" value="1"/>
</dbReference>
<comment type="subunit">
    <text evidence="6">Component of the translation initiation factor 2B (eIF2B) complex which is a heterodecamer of two sets of five different subunits: alpha, beta, gamma, delta and epsilon. Subunits alpha, beta and delta comprise a regulatory subcomplex and subunits epsilon and gamma comprise a catalytic subcomplex. Within the complex, the hexameric regulatory complex resides at the center, with the two heterodimeric catalytic subcomplexes bound on opposite sides.</text>
</comment>
<evidence type="ECO:0000256" key="1">
    <source>
        <dbReference type="ARBA" id="ARBA00004514"/>
    </source>
</evidence>
<dbReference type="EMBL" id="JAPWDV010000001">
    <property type="protein sequence ID" value="KAJ6223442.1"/>
    <property type="molecule type" value="Genomic_DNA"/>
</dbReference>
<name>A0A9Q0MFK7_BLOTA</name>
<evidence type="ECO:0000256" key="5">
    <source>
        <dbReference type="ARBA" id="ARBA00044345"/>
    </source>
</evidence>
<feature type="compositionally biased region" description="Acidic residues" evidence="7">
    <location>
        <begin position="648"/>
        <end position="667"/>
    </location>
</feature>
<dbReference type="InterPro" id="IPR051956">
    <property type="entry name" value="eIF2B_epsilon"/>
</dbReference>
<comment type="similarity">
    <text evidence="2">Belongs to the eIF-2B gamma/epsilon subunits family.</text>
</comment>
<dbReference type="Gene3D" id="1.25.40.180">
    <property type="match status" value="1"/>
</dbReference>